<comment type="subcellular location">
    <subcellularLocation>
        <location evidence="2">Endoplasmic reticulum-Golgi intermediate compartment</location>
    </subcellularLocation>
    <subcellularLocation>
        <location evidence="1">Golgi apparatus</location>
        <location evidence="1">cis-Golgi network</location>
    </subcellularLocation>
</comment>
<reference evidence="6" key="1">
    <citation type="submission" date="2020-11" db="EMBL/GenBank/DDBJ databases">
        <authorList>
            <person name="Tran Van P."/>
        </authorList>
    </citation>
    <scope>NUCLEOTIDE SEQUENCE</scope>
</reference>
<evidence type="ECO:0000256" key="1">
    <source>
        <dbReference type="ARBA" id="ARBA00004222"/>
    </source>
</evidence>
<feature type="region of interest" description="Disordered" evidence="5">
    <location>
        <begin position="301"/>
        <end position="326"/>
    </location>
</feature>
<dbReference type="GO" id="GO:0005794">
    <property type="term" value="C:Golgi apparatus"/>
    <property type="evidence" value="ECO:0007669"/>
    <property type="project" value="UniProtKB-SubCell"/>
</dbReference>
<dbReference type="InterPro" id="IPR035999">
    <property type="entry name" value="Sec7_dom_sf"/>
</dbReference>
<feature type="region of interest" description="Disordered" evidence="5">
    <location>
        <begin position="178"/>
        <end position="256"/>
    </location>
</feature>
<dbReference type="CDD" id="cd00171">
    <property type="entry name" value="Sec7"/>
    <property type="match status" value="1"/>
</dbReference>
<feature type="compositionally biased region" description="Polar residues" evidence="5">
    <location>
        <begin position="200"/>
        <end position="228"/>
    </location>
</feature>
<dbReference type="InterPro" id="IPR016024">
    <property type="entry name" value="ARM-type_fold"/>
</dbReference>
<feature type="compositionally biased region" description="Polar residues" evidence="5">
    <location>
        <begin position="1803"/>
        <end position="1818"/>
    </location>
</feature>
<dbReference type="GO" id="GO:0032012">
    <property type="term" value="P:regulation of ARF protein signal transduction"/>
    <property type="evidence" value="ECO:0007669"/>
    <property type="project" value="InterPro"/>
</dbReference>
<evidence type="ECO:0000256" key="2">
    <source>
        <dbReference type="ARBA" id="ARBA00004399"/>
    </source>
</evidence>
<dbReference type="PANTHER" id="PTHR10663">
    <property type="entry name" value="GUANYL-NUCLEOTIDE EXCHANGE FACTOR"/>
    <property type="match status" value="1"/>
</dbReference>
<dbReference type="Pfam" id="PF23325">
    <property type="entry name" value="TPR_28"/>
    <property type="match status" value="1"/>
</dbReference>
<keyword evidence="4" id="KW-0333">Golgi apparatus</keyword>
<organism evidence="6">
    <name type="scientific">Cyprideis torosa</name>
    <dbReference type="NCBI Taxonomy" id="163714"/>
    <lineage>
        <taxon>Eukaryota</taxon>
        <taxon>Metazoa</taxon>
        <taxon>Ecdysozoa</taxon>
        <taxon>Arthropoda</taxon>
        <taxon>Crustacea</taxon>
        <taxon>Oligostraca</taxon>
        <taxon>Ostracoda</taxon>
        <taxon>Podocopa</taxon>
        <taxon>Podocopida</taxon>
        <taxon>Cytherocopina</taxon>
        <taxon>Cytheroidea</taxon>
        <taxon>Cytherideidae</taxon>
        <taxon>Cyprideis</taxon>
    </lineage>
</organism>
<dbReference type="SMART" id="SM00222">
    <property type="entry name" value="Sec7"/>
    <property type="match status" value="1"/>
</dbReference>
<dbReference type="PANTHER" id="PTHR10663:SF388">
    <property type="entry name" value="GOLGI-SPECIFIC BREFELDIN A-RESISTANCE GUANINE NUCLEOTIDE EXCHANGE FACTOR 1"/>
    <property type="match status" value="1"/>
</dbReference>
<evidence type="ECO:0000256" key="5">
    <source>
        <dbReference type="SAM" id="MobiDB-lite"/>
    </source>
</evidence>
<feature type="compositionally biased region" description="Basic and acidic residues" evidence="5">
    <location>
        <begin position="187"/>
        <end position="196"/>
    </location>
</feature>
<feature type="region of interest" description="Disordered" evidence="5">
    <location>
        <begin position="1306"/>
        <end position="1380"/>
    </location>
</feature>
<dbReference type="Pfam" id="PF01369">
    <property type="entry name" value="Sec7"/>
    <property type="match status" value="1"/>
</dbReference>
<dbReference type="InterPro" id="IPR023394">
    <property type="entry name" value="Sec7_C_sf"/>
</dbReference>
<dbReference type="SUPFAM" id="SSF48371">
    <property type="entry name" value="ARM repeat"/>
    <property type="match status" value="1"/>
</dbReference>
<accession>A0A7R8WCU4</accession>
<dbReference type="Pfam" id="PF12783">
    <property type="entry name" value="Sec7-like_HUS"/>
    <property type="match status" value="1"/>
</dbReference>
<dbReference type="InterPro" id="IPR000904">
    <property type="entry name" value="Sec7_dom"/>
</dbReference>
<feature type="compositionally biased region" description="Low complexity" evidence="5">
    <location>
        <begin position="1341"/>
        <end position="1370"/>
    </location>
</feature>
<dbReference type="GO" id="GO:0005793">
    <property type="term" value="C:endoplasmic reticulum-Golgi intermediate compartment"/>
    <property type="evidence" value="ECO:0007669"/>
    <property type="project" value="UniProtKB-SubCell"/>
</dbReference>
<feature type="compositionally biased region" description="Polar residues" evidence="5">
    <location>
        <begin position="1307"/>
        <end position="1326"/>
    </location>
</feature>
<feature type="region of interest" description="Disordered" evidence="5">
    <location>
        <begin position="1468"/>
        <end position="1516"/>
    </location>
</feature>
<dbReference type="GO" id="GO:0016197">
    <property type="term" value="P:endosomal transport"/>
    <property type="evidence" value="ECO:0007669"/>
    <property type="project" value="UniProtKB-ARBA"/>
</dbReference>
<dbReference type="GO" id="GO:0005085">
    <property type="term" value="F:guanyl-nucleotide exchange factor activity"/>
    <property type="evidence" value="ECO:0007669"/>
    <property type="project" value="InterPro"/>
</dbReference>
<dbReference type="InterPro" id="IPR032691">
    <property type="entry name" value="Mon2/Sec7/BIG1-like_HUS"/>
</dbReference>
<dbReference type="Gene3D" id="1.10.1000.11">
    <property type="entry name" value="Arf Nucleotide-binding Site Opener,domain 2"/>
    <property type="match status" value="1"/>
</dbReference>
<feature type="region of interest" description="Disordered" evidence="5">
    <location>
        <begin position="1752"/>
        <end position="1864"/>
    </location>
</feature>
<keyword evidence="3" id="KW-0813">Transport</keyword>
<name>A0A7R8WCU4_9CRUS</name>
<dbReference type="Gene3D" id="1.10.220.20">
    <property type="match status" value="1"/>
</dbReference>
<dbReference type="FunFam" id="1.10.1000.11:FF:000007">
    <property type="entry name" value="Golgi-specific brefeldin A-resistance guanine nucleotide exchange factor 1"/>
    <property type="match status" value="1"/>
</dbReference>
<feature type="compositionally biased region" description="Low complexity" evidence="5">
    <location>
        <begin position="1754"/>
        <end position="1770"/>
    </location>
</feature>
<proteinExistence type="predicted"/>
<dbReference type="EMBL" id="OB661954">
    <property type="protein sequence ID" value="CAD7229246.1"/>
    <property type="molecule type" value="Genomic_DNA"/>
</dbReference>
<protein>
    <submittedName>
        <fullName evidence="6">Uncharacterized protein</fullName>
    </submittedName>
</protein>
<feature type="region of interest" description="Disordered" evidence="5">
    <location>
        <begin position="368"/>
        <end position="390"/>
    </location>
</feature>
<dbReference type="GO" id="GO:0010256">
    <property type="term" value="P:endomembrane system organization"/>
    <property type="evidence" value="ECO:0007669"/>
    <property type="project" value="UniProtKB-ARBA"/>
</dbReference>
<evidence type="ECO:0000256" key="3">
    <source>
        <dbReference type="ARBA" id="ARBA00022448"/>
    </source>
</evidence>
<dbReference type="OrthoDB" id="10258608at2759"/>
<sequence length="1864" mass="206641">MKRCSRWSGHPHQEQIEPGPLVKALLSLKDVLSSAASIKDVDPVTLIDPFLSIVRSEDTSGPVTGLALGSLKKFLCYGLFDLHHESSGTVVELIADTVTHARFIGTDSASDEAVLMKIIQLQACLRIGYETRLSELLRRSAESSLSEMVQLIFARLPGMVEDDHLCKRMQMKSCQLSGTKKVSLAHRTNEDEHSGDEATVESSTSQSEMVQIQVQQATPVTGMVTSPTHPEETKARPETTGQVNSPAEEGPLPFTPKEVLPPTNIALLPPRTTVLSTTPAQTSEMVQIQVQVQQATPVTGMVTSPAHPEETKARPETTGQVNSPAEEGPLPFTPKEVLPPANIALFPPRTTVLSTTPAQTSGKVIAVSSTPAQQTRPFPLGPPPKGSGTQPKDYVNRMGVRFTTATNPSSDASLPPPPVDNRRIPSTPYGLPCVRELLHFLSNLINPHDKSHSDQVIHGGLHLLGIAFETGSESIPKFPSLVSVIKNVLSRNLLWLLSTDRISLFATTLQVSFLMYESCRFQLKFQLEKYMLKLMDVITSENPRVPYEQREVALDNILLMWRIPGFVTELYLNYDCNLYCSSLFEELTKMLSKNSFPLTGLYSIHLLSLDALLTVIESVEAHCHSRILREGRKDSIEPSAIKDDSSEDEASEASKDFERPLVLVPIASGYLIGTYDVTVRGDIMSRRQLYTDQEKDEEVPPSHEELMAIKHKKKLLGIGTEHFNLKPSKGLEFLRENGLLSSPPTPLEVVDFLKGNPRLDKKMIGEYLSKRENAVILEAFASSFEFSGVRIDEALRLYLETFRLPGEAPLISLLMESFADHWHKANSEPFANADAAFTLSYAIIMLNVDQHNHNVKKQNIPMTLEDFTRNLKGVNGGQDFEPQLLEQIYKSIKADEIVMPAEQTGLVRQQYEWKVLLRLGETLDGKYHVAADGVFDHDLFSLIWSPTVAALSYVFDRTNERSAIQKTVSGFRKCAMIAGHYGMWDVFDNLSISLCKFTTLTNSMEEPEVALLSFGMNYKAQLAAKTLFSLAHRHMDILREGWKNIFEIVAVLYKGKMLPKCLIEAEDFEDPSGKILLLMEEDSAANQQRQETGLLSSLYSYIADTPAKGPTQEEMEVLKKTREMIRDCHIEQLVTESKFLREESLVELVRSLIHGAPAPTPSSPFDEDKTIFALELLVKIVVQNRDRASCIWTPVRDCLTTMILSSTERPYLMERSIVGLLRIAIRLLRRPEVAPQVLDSLRILLFLRPPHLLRVVRQVAFGLHELLKTNAANIHEAQDWAILFSLLEAVGAGAVRSREQSYRLFSPSWTPGHQPQQASHQATDNGGDSGHASASDDRGYLSDSELLNPPLSSSPHSRSREPGSGSSSPPVGTLDRTSSVEVLSGPALAQGGWIVVSREDEDSLPSGGSGSGELQIPPITCIPDVPSYIRCCESISFLVRDLAHITPHNFVSCVHCIRTFVEATITQAQPRRPSASAIGPRRPRRRQAADSSQHRRKQATPDRTGGDYDADESDTEADHLPQRFHTISIQLLDLMHTLHTRAAHIYLSWAQEGDVVSMDSLWPQCWRPLLQGIARMCCDPRKQVRTSAVTYLQRALLVHDLQSLSPAEWEDCFNRVLFPLLLRTLDWKLDSPDAEETRVRLATLLSKVFLQHLNPLVSLETFNALWLRVLEVMEKYIRCDKGDLLGEAIPESLKNMVLVMETAGVFQADEEGMRGPLWDLTWEKITPFLPNLKEELFGPEIPASSACQKMLSVTSTTTSRHPSNSSSTHSVPEQTSAPVKDAPTATGAGSILFVPPSLPPNTPQLSPSRSAQDVTPVQTPEGLEEGAQPSCATAGGLHPLPFQQPSMIIEDEAVGRRSSTSQGK</sequence>
<dbReference type="InterPro" id="IPR056604">
    <property type="entry name" value="GBF1-like_TPR"/>
</dbReference>
<evidence type="ECO:0000313" key="6">
    <source>
        <dbReference type="EMBL" id="CAD7229246.1"/>
    </source>
</evidence>
<gene>
    <name evidence="6" type="ORF">CTOB1V02_LOCUS7119</name>
</gene>
<dbReference type="SUPFAM" id="SSF48425">
    <property type="entry name" value="Sec7 domain"/>
    <property type="match status" value="1"/>
</dbReference>
<dbReference type="PROSITE" id="PS50190">
    <property type="entry name" value="SEC7"/>
    <property type="match status" value="1"/>
</dbReference>
<evidence type="ECO:0000256" key="4">
    <source>
        <dbReference type="ARBA" id="ARBA00023034"/>
    </source>
</evidence>